<feature type="transmembrane region" description="Helical" evidence="5">
    <location>
        <begin position="20"/>
        <end position="40"/>
    </location>
</feature>
<dbReference type="InterPro" id="IPR036291">
    <property type="entry name" value="NAD(P)-bd_dom_sf"/>
</dbReference>
<dbReference type="PRINTS" id="PR00081">
    <property type="entry name" value="GDHRDH"/>
</dbReference>
<keyword evidence="5" id="KW-0812">Transmembrane</keyword>
<protein>
    <recommendedName>
        <fullName evidence="8">NAD(P)-binding protein</fullName>
    </recommendedName>
</protein>
<evidence type="ECO:0000256" key="4">
    <source>
        <dbReference type="SAM" id="MobiDB-lite"/>
    </source>
</evidence>
<feature type="transmembrane region" description="Helical" evidence="5">
    <location>
        <begin position="287"/>
        <end position="309"/>
    </location>
</feature>
<evidence type="ECO:0000256" key="2">
    <source>
        <dbReference type="ARBA" id="ARBA00022857"/>
    </source>
</evidence>
<dbReference type="PROSITE" id="PS00061">
    <property type="entry name" value="ADH_SHORT"/>
    <property type="match status" value="1"/>
</dbReference>
<keyword evidence="3" id="KW-0560">Oxidoreductase</keyword>
<accession>A0AAN7TAP5</accession>
<dbReference type="GO" id="GO:0016491">
    <property type="term" value="F:oxidoreductase activity"/>
    <property type="evidence" value="ECO:0007669"/>
    <property type="project" value="UniProtKB-KW"/>
</dbReference>
<dbReference type="AlphaFoldDB" id="A0AAN7TAP5"/>
<dbReference type="InterPro" id="IPR020904">
    <property type="entry name" value="Sc_DH/Rdtase_CS"/>
</dbReference>
<gene>
    <name evidence="6" type="ORF">LTR62_007638</name>
</gene>
<reference evidence="6" key="1">
    <citation type="submission" date="2023-08" db="EMBL/GenBank/DDBJ databases">
        <title>Black Yeasts Isolated from many extreme environments.</title>
        <authorList>
            <person name="Coleine C."/>
            <person name="Stajich J.E."/>
            <person name="Selbmann L."/>
        </authorList>
    </citation>
    <scope>NUCLEOTIDE SEQUENCE</scope>
    <source>
        <strain evidence="6">CCFEE 5401</strain>
    </source>
</reference>
<keyword evidence="5" id="KW-0472">Membrane</keyword>
<evidence type="ECO:0000256" key="5">
    <source>
        <dbReference type="SAM" id="Phobius"/>
    </source>
</evidence>
<dbReference type="Pfam" id="PF00106">
    <property type="entry name" value="adh_short"/>
    <property type="match status" value="1"/>
</dbReference>
<dbReference type="InterPro" id="IPR002347">
    <property type="entry name" value="SDR_fam"/>
</dbReference>
<sequence length="424" mass="46941">MPIYIALGGMLDGIDSIPYFWPIVRTLPWLVGLYLIKSFFAGRSNGSERKMHGRVVLVTGGTSGIGEAVVRNLASRGAQIVLLTQHALSDPFIVEYIDDVRKDTSNHLITAEQVDLTSLHSIRTFATKWIDNAPPRRLDMIVLCANTLTPASGKIASTAEGVELNWQVNYLANFHLLSILSPALRAQPPDRDVRVLFGTCSSYLGGDLLHITQPGPTPKNSGTSSSISPTSFSPANAYATSKLAVTTFALAFQKHLSSYKRPDNMPANIKVLLVDPGYCRTPGMRRWLSWGSLLGLLLYLIMYPLWYLVLKSPDMGAQSFLFGAMEEGIIRSEGGVLIKECGIRKFGREDVESEEAQKALWGYSERMVQEAEQRGKVERDKVKRQEKDDKEEKEAVDEMKNYKEKVGKKGGGKVEGSRRSRKAG</sequence>
<dbReference type="Proteomes" id="UP001310890">
    <property type="component" value="Unassembled WGS sequence"/>
</dbReference>
<dbReference type="Gene3D" id="3.40.50.720">
    <property type="entry name" value="NAD(P)-binding Rossmann-like Domain"/>
    <property type="match status" value="1"/>
</dbReference>
<dbReference type="SUPFAM" id="SSF51735">
    <property type="entry name" value="NAD(P)-binding Rossmann-fold domains"/>
    <property type="match status" value="1"/>
</dbReference>
<name>A0AAN7TAP5_9PEZI</name>
<dbReference type="PANTHER" id="PTHR24320">
    <property type="entry name" value="RETINOL DEHYDROGENASE"/>
    <property type="match status" value="1"/>
</dbReference>
<evidence type="ECO:0000313" key="6">
    <source>
        <dbReference type="EMBL" id="KAK5109004.1"/>
    </source>
</evidence>
<feature type="compositionally biased region" description="Basic and acidic residues" evidence="4">
    <location>
        <begin position="370"/>
        <end position="407"/>
    </location>
</feature>
<comment type="caution">
    <text evidence="6">The sequence shown here is derived from an EMBL/GenBank/DDBJ whole genome shotgun (WGS) entry which is preliminary data.</text>
</comment>
<evidence type="ECO:0000256" key="1">
    <source>
        <dbReference type="ARBA" id="ARBA00006484"/>
    </source>
</evidence>
<comment type="similarity">
    <text evidence="1">Belongs to the short-chain dehydrogenases/reductases (SDR) family.</text>
</comment>
<proteinExistence type="inferred from homology"/>
<dbReference type="PANTHER" id="PTHR24320:SF285">
    <property type="entry name" value="RETINOL DEHYDROGENASE 14"/>
    <property type="match status" value="1"/>
</dbReference>
<evidence type="ECO:0008006" key="8">
    <source>
        <dbReference type="Google" id="ProtNLM"/>
    </source>
</evidence>
<evidence type="ECO:0000313" key="7">
    <source>
        <dbReference type="Proteomes" id="UP001310890"/>
    </source>
</evidence>
<keyword evidence="5" id="KW-1133">Transmembrane helix</keyword>
<dbReference type="EMBL" id="JAVRRL010000073">
    <property type="protein sequence ID" value="KAK5109004.1"/>
    <property type="molecule type" value="Genomic_DNA"/>
</dbReference>
<evidence type="ECO:0000256" key="3">
    <source>
        <dbReference type="ARBA" id="ARBA00023002"/>
    </source>
</evidence>
<keyword evidence="2" id="KW-0521">NADP</keyword>
<feature type="region of interest" description="Disordered" evidence="4">
    <location>
        <begin position="370"/>
        <end position="424"/>
    </location>
</feature>
<organism evidence="6 7">
    <name type="scientific">Meristemomyces frigidus</name>
    <dbReference type="NCBI Taxonomy" id="1508187"/>
    <lineage>
        <taxon>Eukaryota</taxon>
        <taxon>Fungi</taxon>
        <taxon>Dikarya</taxon>
        <taxon>Ascomycota</taxon>
        <taxon>Pezizomycotina</taxon>
        <taxon>Dothideomycetes</taxon>
        <taxon>Dothideomycetidae</taxon>
        <taxon>Mycosphaerellales</taxon>
        <taxon>Teratosphaeriaceae</taxon>
        <taxon>Meristemomyces</taxon>
    </lineage>
</organism>